<gene>
    <name evidence="2" type="ORF">KNW02_18290</name>
</gene>
<organism evidence="2 3">
    <name type="scientific">Paracoccus marinaquae</name>
    <dbReference type="NCBI Taxonomy" id="2841926"/>
    <lineage>
        <taxon>Bacteria</taxon>
        <taxon>Pseudomonadati</taxon>
        <taxon>Pseudomonadota</taxon>
        <taxon>Alphaproteobacteria</taxon>
        <taxon>Rhodobacterales</taxon>
        <taxon>Paracoccaceae</taxon>
        <taxon>Paracoccus</taxon>
    </lineage>
</organism>
<sequence length="228" mass="26051">MNLRRLTGPQTGSQKYDLLTAMAVAGLNGKSGLQTSMLRLVVLVTARYNWKLDEFSVGQRDLARMWSVDQRTVKREIKRLVDSKILLQLRAGVRGRVAAYRLGRQEIYRLSAPHWERVGPDFSARMDEQYVAMGAQKETVVRVDFRGKSSDDDAPQWHRVKARLAETDPVVHSSWFASLRFIDHDNNVLHLQAPSSFVAQYVLTHHLQRLQEAASPDFPGLQRIRITT</sequence>
<proteinExistence type="predicted"/>
<name>A0ABS6APD1_9RHOB</name>
<dbReference type="RefSeq" id="WP_216034659.1">
    <property type="nucleotide sequence ID" value="NZ_JAHKNG010000052.1"/>
</dbReference>
<evidence type="ECO:0000259" key="1">
    <source>
        <dbReference type="Pfam" id="PF11638"/>
    </source>
</evidence>
<feature type="domain" description="DnaA N-terminal" evidence="1">
    <location>
        <begin position="156"/>
        <end position="215"/>
    </location>
</feature>
<accession>A0ABS6APD1</accession>
<dbReference type="Proteomes" id="UP001166191">
    <property type="component" value="Unassembled WGS sequence"/>
</dbReference>
<protein>
    <recommendedName>
        <fullName evidence="1">DnaA N-terminal domain-containing protein</fullName>
    </recommendedName>
</protein>
<evidence type="ECO:0000313" key="2">
    <source>
        <dbReference type="EMBL" id="MBU3032051.1"/>
    </source>
</evidence>
<dbReference type="InterPro" id="IPR024633">
    <property type="entry name" value="DnaA_N_dom"/>
</dbReference>
<keyword evidence="3" id="KW-1185">Reference proteome</keyword>
<dbReference type="EMBL" id="JAHKNG010000052">
    <property type="protein sequence ID" value="MBU3032051.1"/>
    <property type="molecule type" value="Genomic_DNA"/>
</dbReference>
<comment type="caution">
    <text evidence="2">The sequence shown here is derived from an EMBL/GenBank/DDBJ whole genome shotgun (WGS) entry which is preliminary data.</text>
</comment>
<dbReference type="Pfam" id="PF11638">
    <property type="entry name" value="DnaA_N"/>
    <property type="match status" value="1"/>
</dbReference>
<reference evidence="2" key="1">
    <citation type="submission" date="2021-06" db="EMBL/GenBank/DDBJ databases">
        <title>Paracoccus bacterium XHP0099 sp. nov., isolated from the surface waters of the Yellow Sea.</title>
        <authorList>
            <person name="Xue H."/>
            <person name="Zhang D."/>
        </authorList>
    </citation>
    <scope>NUCLEOTIDE SEQUENCE</scope>
    <source>
        <strain evidence="2">XHP0099</strain>
    </source>
</reference>
<evidence type="ECO:0000313" key="3">
    <source>
        <dbReference type="Proteomes" id="UP001166191"/>
    </source>
</evidence>